<keyword evidence="1 3" id="KW-0853">WD repeat</keyword>
<protein>
    <recommendedName>
        <fullName evidence="5">Novel STAND NTPase 1 domain-containing protein</fullName>
    </recommendedName>
</protein>
<dbReference type="InterPro" id="IPR015943">
    <property type="entry name" value="WD40/YVTN_repeat-like_dom_sf"/>
</dbReference>
<accession>A0A5N8W613</accession>
<dbReference type="EMBL" id="VJZE01000186">
    <property type="protein sequence ID" value="MPY42927.1"/>
    <property type="molecule type" value="Genomic_DNA"/>
</dbReference>
<keyword evidence="7" id="KW-1185">Reference proteome</keyword>
<name>A0A5N8W613_9ACTN</name>
<dbReference type="InterPro" id="IPR049052">
    <property type="entry name" value="nSTAND1"/>
</dbReference>
<feature type="repeat" description="WD" evidence="3">
    <location>
        <begin position="658"/>
        <end position="689"/>
    </location>
</feature>
<evidence type="ECO:0000256" key="3">
    <source>
        <dbReference type="PROSITE-ProRule" id="PRU00221"/>
    </source>
</evidence>
<dbReference type="SMART" id="SM00320">
    <property type="entry name" value="WD40"/>
    <property type="match status" value="13"/>
</dbReference>
<dbReference type="InterPro" id="IPR001680">
    <property type="entry name" value="WD40_rpt"/>
</dbReference>
<feature type="repeat" description="WD" evidence="3">
    <location>
        <begin position="530"/>
        <end position="564"/>
    </location>
</feature>
<gene>
    <name evidence="6" type="ORF">FNH04_24370</name>
</gene>
<organism evidence="6 7">
    <name type="scientific">Streptomyces phyllanthi</name>
    <dbReference type="NCBI Taxonomy" id="1803180"/>
    <lineage>
        <taxon>Bacteria</taxon>
        <taxon>Bacillati</taxon>
        <taxon>Actinomycetota</taxon>
        <taxon>Actinomycetes</taxon>
        <taxon>Kitasatosporales</taxon>
        <taxon>Streptomycetaceae</taxon>
        <taxon>Streptomyces</taxon>
    </lineage>
</organism>
<dbReference type="AlphaFoldDB" id="A0A5N8W613"/>
<dbReference type="InterPro" id="IPR036322">
    <property type="entry name" value="WD40_repeat_dom_sf"/>
</dbReference>
<feature type="repeat" description="WD" evidence="3">
    <location>
        <begin position="983"/>
        <end position="1015"/>
    </location>
</feature>
<dbReference type="Gene3D" id="2.130.10.10">
    <property type="entry name" value="YVTN repeat-like/Quinoprotein amine dehydrogenase"/>
    <property type="match status" value="5"/>
</dbReference>
<evidence type="ECO:0000256" key="1">
    <source>
        <dbReference type="ARBA" id="ARBA00022574"/>
    </source>
</evidence>
<sequence length="1064" mass="114365">ARTHAPLLTPSTAGSSGADTFVIVDQFEEVFTLCHDGDERARFIDLLLAARQPASRLRVLLAVRGDFYGHCAEHRHLADALRDANVLAGAMSPAELRDAVVKPATAAGLTVERALTARLVKEVADAPGGLPLLSHVLLETWRRRRGKTLTLAGYEAAGALDGAIAKTAEQVYDRFTKDQAVTARRVLLRLIAPGDGTPDTRRPAQRAELETTGRQETAPVLEALVRARLLTLDGDMVELAHEALITGWPRLRGWIQDNRERLCVHRKLTEAAHAWHELGREAGALYRGSRLATAQEHFGAPHRGDLTDLEDAFLTASLAADQQQLRAAARVTRRLRTLTATLSVLLVLAVTASLIAWHQSRTSDRQRQAADTARQVALSRQLATQSAALLTTDPELAALVAVHAYRMSPTSEALESLYTAAALPLRKTLRHLYSTPVDTVELSPDGRILATSDGDGGVSLWDTGTGRLRNKWRADDEPGTKMVWSRDGRTLATTGGIDGVVRLWDTDSGRHRTSVRPRGQEAGTESGVGVFSVAFSPDGRTLATTSHDGGVRLWDADTGRLRRSLPRQIGPGVWVVFSPDGRTLATTSHDGGVRLWDRGTGRLRKSLPGPTGDPFNAVVFSPDSRILALATSGREQTLQLRDADTGRLRKSLPGSFDSVAFTPDSRTLATSGDHTVRLWDADTGRLRTLLSGHTSPVIAMAFSPDGRTLTTSSDDGTVRMWDITVNPRAIHTRRLNDAESMAISQDSRTLATGGRYGTVGLWDTHSGRRQVSLPNAGAAEPALALSPDGRTLAVDNDIHGIGLRNTSTGRLRKSLTTYNSDPPSMAFNQQGNTLATTSPSRGTELWDTSTGRLRTHLGKEGSEGPLAFSPDGRTLAVEGAEGRVRLYDTVTGHLRQSLTDQTAPLVSLAFSSDGRTLAAAGGNSTVVIWHRNGTSSRHRFLRSLAGSAGAVAFSPDGRTLATASTDHQVLLRDTATGGTMAALSGHTDTVTSIAWSRDGRTLTTAGADQTVRVWNAALPAPATALSKICRAIGRDLTTTEQTRYLPDQKAEWNSETGCPPATRD</sequence>
<feature type="repeat" description="WD" evidence="3">
    <location>
        <begin position="494"/>
        <end position="514"/>
    </location>
</feature>
<feature type="repeat" description="WD" evidence="3">
    <location>
        <begin position="430"/>
        <end position="471"/>
    </location>
</feature>
<feature type="non-terminal residue" evidence="6">
    <location>
        <position position="1"/>
    </location>
</feature>
<evidence type="ECO:0000313" key="7">
    <source>
        <dbReference type="Proteomes" id="UP000326979"/>
    </source>
</evidence>
<dbReference type="CDD" id="cd00200">
    <property type="entry name" value="WD40"/>
    <property type="match status" value="2"/>
</dbReference>
<evidence type="ECO:0000256" key="4">
    <source>
        <dbReference type="SAM" id="MobiDB-lite"/>
    </source>
</evidence>
<dbReference type="SUPFAM" id="SSF50998">
    <property type="entry name" value="Quinoprotein alcohol dehydrogenase-like"/>
    <property type="match status" value="1"/>
</dbReference>
<comment type="caution">
    <text evidence="6">The sequence shown here is derived from an EMBL/GenBank/DDBJ whole genome shotgun (WGS) entry which is preliminary data.</text>
</comment>
<dbReference type="PRINTS" id="PR00320">
    <property type="entry name" value="GPROTEINBRPT"/>
</dbReference>
<dbReference type="PROSITE" id="PS50082">
    <property type="entry name" value="WD_REPEATS_2"/>
    <property type="match status" value="9"/>
</dbReference>
<keyword evidence="2" id="KW-0677">Repeat</keyword>
<dbReference type="InterPro" id="IPR019775">
    <property type="entry name" value="WD40_repeat_CS"/>
</dbReference>
<dbReference type="PROSITE" id="PS00678">
    <property type="entry name" value="WD_REPEATS_1"/>
    <property type="match status" value="3"/>
</dbReference>
<dbReference type="PANTHER" id="PTHR19848:SF8">
    <property type="entry name" value="F-BOX AND WD REPEAT DOMAIN CONTAINING 7"/>
    <property type="match status" value="1"/>
</dbReference>
<dbReference type="SUPFAM" id="SSF50978">
    <property type="entry name" value="WD40 repeat-like"/>
    <property type="match status" value="2"/>
</dbReference>
<feature type="repeat" description="WD" evidence="3">
    <location>
        <begin position="690"/>
        <end position="723"/>
    </location>
</feature>
<dbReference type="RefSeq" id="WP_152787671.1">
    <property type="nucleotide sequence ID" value="NZ_VJZE01000186.1"/>
</dbReference>
<feature type="repeat" description="WD" evidence="3">
    <location>
        <begin position="575"/>
        <end position="606"/>
    </location>
</feature>
<feature type="domain" description="Novel STAND NTPase 1" evidence="5">
    <location>
        <begin position="17"/>
        <end position="282"/>
    </location>
</feature>
<feature type="repeat" description="WD" evidence="3">
    <location>
        <begin position="740"/>
        <end position="772"/>
    </location>
</feature>
<dbReference type="InterPro" id="IPR020472">
    <property type="entry name" value="WD40_PAC1"/>
</dbReference>
<dbReference type="Pfam" id="PF20703">
    <property type="entry name" value="nSTAND1"/>
    <property type="match status" value="1"/>
</dbReference>
<feature type="repeat" description="WD" evidence="3">
    <location>
        <begin position="898"/>
        <end position="929"/>
    </location>
</feature>
<evidence type="ECO:0000313" key="6">
    <source>
        <dbReference type="EMBL" id="MPY42927.1"/>
    </source>
</evidence>
<dbReference type="OrthoDB" id="134501at2"/>
<dbReference type="PANTHER" id="PTHR19848">
    <property type="entry name" value="WD40 REPEAT PROTEIN"/>
    <property type="match status" value="1"/>
</dbReference>
<reference evidence="6 7" key="1">
    <citation type="submission" date="2019-07" db="EMBL/GenBank/DDBJ databases">
        <title>New species of Amycolatopsis and Streptomyces.</title>
        <authorList>
            <person name="Duangmal K."/>
            <person name="Teo W.F.A."/>
            <person name="Lipun K."/>
        </authorList>
    </citation>
    <scope>NUCLEOTIDE SEQUENCE [LARGE SCALE GENOMIC DNA]</scope>
    <source>
        <strain evidence="6 7">TISTR 2346</strain>
    </source>
</reference>
<evidence type="ECO:0000259" key="5">
    <source>
        <dbReference type="Pfam" id="PF20703"/>
    </source>
</evidence>
<dbReference type="Proteomes" id="UP000326979">
    <property type="component" value="Unassembled WGS sequence"/>
</dbReference>
<dbReference type="PROSITE" id="PS50294">
    <property type="entry name" value="WD_REPEATS_REGION"/>
    <property type="match status" value="4"/>
</dbReference>
<dbReference type="InterPro" id="IPR011047">
    <property type="entry name" value="Quinoprotein_ADH-like_sf"/>
</dbReference>
<proteinExistence type="predicted"/>
<feature type="region of interest" description="Disordered" evidence="4">
    <location>
        <begin position="819"/>
        <end position="846"/>
    </location>
</feature>
<dbReference type="Pfam" id="PF00400">
    <property type="entry name" value="WD40"/>
    <property type="match status" value="10"/>
</dbReference>
<evidence type="ECO:0000256" key="2">
    <source>
        <dbReference type="ARBA" id="ARBA00022737"/>
    </source>
</evidence>